<dbReference type="InterPro" id="IPR044830">
    <property type="entry name" value="HD-Zip_III"/>
</dbReference>
<organism evidence="1 2">
    <name type="scientific">Brassica cretica</name>
    <name type="common">Mustard</name>
    <dbReference type="NCBI Taxonomy" id="69181"/>
    <lineage>
        <taxon>Eukaryota</taxon>
        <taxon>Viridiplantae</taxon>
        <taxon>Streptophyta</taxon>
        <taxon>Embryophyta</taxon>
        <taxon>Tracheophyta</taxon>
        <taxon>Spermatophyta</taxon>
        <taxon>Magnoliopsida</taxon>
        <taxon>eudicotyledons</taxon>
        <taxon>Gunneridae</taxon>
        <taxon>Pentapetalae</taxon>
        <taxon>rosids</taxon>
        <taxon>malvids</taxon>
        <taxon>Brassicales</taxon>
        <taxon>Brassicaceae</taxon>
        <taxon>Brassiceae</taxon>
        <taxon>Brassica</taxon>
    </lineage>
</organism>
<reference evidence="1" key="1">
    <citation type="submission" date="2019-12" db="EMBL/GenBank/DDBJ databases">
        <title>Genome sequencing and annotation of Brassica cretica.</title>
        <authorList>
            <person name="Studholme D.J."/>
            <person name="Sarris P.F."/>
        </authorList>
    </citation>
    <scope>NUCLEOTIDE SEQUENCE</scope>
    <source>
        <strain evidence="1">PFS-001/15</strain>
        <tissue evidence="1">Leaf</tissue>
    </source>
</reference>
<evidence type="ECO:0000313" key="2">
    <source>
        <dbReference type="Proteomes" id="UP000712281"/>
    </source>
</evidence>
<sequence length="117" mass="13355">MLAAGDEPVGERVNSYHKIKKTETIIEALEPDELEFLRNSTFGSFYGIPLLGLEMGSIPCREKQRFEAVRLQTVNRKLNAMNKLMMAANYRLQKQVSHLVYENGQMKHQLDTVNSSP</sequence>
<dbReference type="AlphaFoldDB" id="A0A8S9J6U2"/>
<name>A0A8S9J6U2_BRACR</name>
<dbReference type="Proteomes" id="UP000712281">
    <property type="component" value="Unassembled WGS sequence"/>
</dbReference>
<protein>
    <submittedName>
        <fullName evidence="1">Uncharacterized protein</fullName>
    </submittedName>
</protein>
<dbReference type="GO" id="GO:0003700">
    <property type="term" value="F:DNA-binding transcription factor activity"/>
    <property type="evidence" value="ECO:0007669"/>
    <property type="project" value="InterPro"/>
</dbReference>
<dbReference type="EMBL" id="QGKW02001660">
    <property type="protein sequence ID" value="KAF2577243.1"/>
    <property type="molecule type" value="Genomic_DNA"/>
</dbReference>
<gene>
    <name evidence="1" type="ORF">F2Q68_00003116</name>
</gene>
<accession>A0A8S9J6U2</accession>
<dbReference type="PANTHER" id="PTHR45950">
    <property type="entry name" value="HOMEOBOX-LEUCINE ZIPPER PROTEIN ATHB-14"/>
    <property type="match status" value="1"/>
</dbReference>
<comment type="caution">
    <text evidence="1">The sequence shown here is derived from an EMBL/GenBank/DDBJ whole genome shotgun (WGS) entry which is preliminary data.</text>
</comment>
<dbReference type="PANTHER" id="PTHR45950:SF7">
    <property type="entry name" value="HOMEOBOX-LEUCINE ZIPPER PROTEIN ATHB-14"/>
    <property type="match status" value="1"/>
</dbReference>
<evidence type="ECO:0000313" key="1">
    <source>
        <dbReference type="EMBL" id="KAF2577243.1"/>
    </source>
</evidence>
<proteinExistence type="predicted"/>